<dbReference type="InterPro" id="IPR005883">
    <property type="entry name" value="PilM"/>
</dbReference>
<proteinExistence type="predicted"/>
<dbReference type="Pfam" id="PF11104">
    <property type="entry name" value="PilM_2"/>
    <property type="match status" value="1"/>
</dbReference>
<dbReference type="InterPro" id="IPR043129">
    <property type="entry name" value="ATPase_NBD"/>
</dbReference>
<dbReference type="InterPro" id="IPR050696">
    <property type="entry name" value="FtsA/MreB"/>
</dbReference>
<sequence>MLLYYCEQRFLKIMFDFFNQKTAVFGLDLSDISLKVAQLKPEGRGLVLANYGRQEIPRGVIGGGAIKKVDELADVIKKGVAGVNGLPINTKYCVVSLPETESFIRVIRLPRMKPNELKEAVRWEVENQIPLPIDQVYFDWQIVEPPRVSFDHYDILIGALGRSLVDPYLKVFKEAGLRPLVFEIESVATSRALIKDELALSPVMIIDIGARRTSFIIFAGRTIHFTASLPLSNEYLVKEIAKKLDVSLGKAKELKFEVGLNKDREDGRVFQSLLPSINELVNQIKKYIDFFRTHGPKEQSETKDVSKVALCGGGANLSGLSSFLSGALDLPVEVGNPWVNILEAAPESIPELSYDQSISYATVLGLALRGARMGMNGSC</sequence>
<evidence type="ECO:0008006" key="3">
    <source>
        <dbReference type="Google" id="ProtNLM"/>
    </source>
</evidence>
<comment type="caution">
    <text evidence="1">The sequence shown here is derived from an EMBL/GenBank/DDBJ whole genome shotgun (WGS) entry which is preliminary data.</text>
</comment>
<dbReference type="AlphaFoldDB" id="A0A2H0KQJ0"/>
<dbReference type="CDD" id="cd24049">
    <property type="entry name" value="ASKHA_NBD_PilM"/>
    <property type="match status" value="1"/>
</dbReference>
<dbReference type="PANTHER" id="PTHR32432:SF3">
    <property type="entry name" value="ETHANOLAMINE UTILIZATION PROTEIN EUTJ"/>
    <property type="match status" value="1"/>
</dbReference>
<name>A0A2H0KQJ0_9BACT</name>
<protein>
    <recommendedName>
        <fullName evidence="3">SHS2 domain-containing protein</fullName>
    </recommendedName>
</protein>
<dbReference type="Gene3D" id="3.30.1490.300">
    <property type="match status" value="1"/>
</dbReference>
<reference evidence="1 2" key="1">
    <citation type="submission" date="2017-09" db="EMBL/GenBank/DDBJ databases">
        <title>Depth-based differentiation of microbial function through sediment-hosted aquifers and enrichment of novel symbionts in the deep terrestrial subsurface.</title>
        <authorList>
            <person name="Probst A.J."/>
            <person name="Ladd B."/>
            <person name="Jarett J.K."/>
            <person name="Geller-Mcgrath D.E."/>
            <person name="Sieber C.M."/>
            <person name="Emerson J.B."/>
            <person name="Anantharaman K."/>
            <person name="Thomas B.C."/>
            <person name="Malmstrom R."/>
            <person name="Stieglmeier M."/>
            <person name="Klingl A."/>
            <person name="Woyke T."/>
            <person name="Ryan C.M."/>
            <person name="Banfield J.F."/>
        </authorList>
    </citation>
    <scope>NUCLEOTIDE SEQUENCE [LARGE SCALE GENOMIC DNA]</scope>
    <source>
        <strain evidence="1">CG11_big_fil_rev_8_21_14_0_20_44_10</strain>
    </source>
</reference>
<evidence type="ECO:0000313" key="1">
    <source>
        <dbReference type="EMBL" id="PIQ74402.1"/>
    </source>
</evidence>
<evidence type="ECO:0000313" key="2">
    <source>
        <dbReference type="Proteomes" id="UP000231550"/>
    </source>
</evidence>
<dbReference type="Proteomes" id="UP000231550">
    <property type="component" value="Unassembled WGS sequence"/>
</dbReference>
<gene>
    <name evidence="1" type="ORF">COV85_02315</name>
</gene>
<dbReference type="PANTHER" id="PTHR32432">
    <property type="entry name" value="CELL DIVISION PROTEIN FTSA-RELATED"/>
    <property type="match status" value="1"/>
</dbReference>
<dbReference type="SUPFAM" id="SSF53067">
    <property type="entry name" value="Actin-like ATPase domain"/>
    <property type="match status" value="2"/>
</dbReference>
<organism evidence="1 2">
    <name type="scientific">Candidatus Portnoybacteria bacterium CG11_big_fil_rev_8_21_14_0_20_44_10</name>
    <dbReference type="NCBI Taxonomy" id="1974818"/>
    <lineage>
        <taxon>Bacteria</taxon>
        <taxon>Candidatus Portnoyibacteriota</taxon>
    </lineage>
</organism>
<dbReference type="NCBIfam" id="TIGR01175">
    <property type="entry name" value="pilM"/>
    <property type="match status" value="1"/>
</dbReference>
<dbReference type="PIRSF" id="PIRSF019169">
    <property type="entry name" value="PilM"/>
    <property type="match status" value="1"/>
</dbReference>
<dbReference type="EMBL" id="PCVN01000056">
    <property type="protein sequence ID" value="PIQ74402.1"/>
    <property type="molecule type" value="Genomic_DNA"/>
</dbReference>
<accession>A0A2H0KQJ0</accession>
<dbReference type="Gene3D" id="3.30.420.40">
    <property type="match status" value="2"/>
</dbReference>